<accession>A0A6V7XWE0</accession>
<organism evidence="1 2">
    <name type="scientific">Meloidogyne enterolobii</name>
    <name type="common">Root-knot nematode worm</name>
    <name type="synonym">Meloidogyne mayaguensis</name>
    <dbReference type="NCBI Taxonomy" id="390850"/>
    <lineage>
        <taxon>Eukaryota</taxon>
        <taxon>Metazoa</taxon>
        <taxon>Ecdysozoa</taxon>
        <taxon>Nematoda</taxon>
        <taxon>Chromadorea</taxon>
        <taxon>Rhabditida</taxon>
        <taxon>Tylenchina</taxon>
        <taxon>Tylenchomorpha</taxon>
        <taxon>Tylenchoidea</taxon>
        <taxon>Meloidogynidae</taxon>
        <taxon>Meloidogyninae</taxon>
        <taxon>Meloidogyne</taxon>
    </lineage>
</organism>
<dbReference type="SUPFAM" id="SSF46966">
    <property type="entry name" value="Spectrin repeat"/>
    <property type="match status" value="1"/>
</dbReference>
<comment type="caution">
    <text evidence="1">The sequence shown here is derived from an EMBL/GenBank/DDBJ whole genome shotgun (WGS) entry which is preliminary data.</text>
</comment>
<proteinExistence type="predicted"/>
<dbReference type="EMBL" id="CAJEWN010002435">
    <property type="protein sequence ID" value="CAD2203663.1"/>
    <property type="molecule type" value="Genomic_DNA"/>
</dbReference>
<dbReference type="PANTHER" id="PTHR11915">
    <property type="entry name" value="SPECTRIN/FILAMIN RELATED CYTOSKELETAL PROTEIN"/>
    <property type="match status" value="1"/>
</dbReference>
<reference evidence="1 2" key="1">
    <citation type="submission" date="2020-08" db="EMBL/GenBank/DDBJ databases">
        <authorList>
            <person name="Koutsovoulos G."/>
            <person name="Danchin GJ E."/>
        </authorList>
    </citation>
    <scope>NUCLEOTIDE SEQUENCE [LARGE SCALE GENOMIC DNA]</scope>
</reference>
<dbReference type="Gene3D" id="1.10.418.10">
    <property type="entry name" value="Calponin-like domain"/>
    <property type="match status" value="1"/>
</dbReference>
<evidence type="ECO:0000313" key="1">
    <source>
        <dbReference type="EMBL" id="CAD2203663.1"/>
    </source>
</evidence>
<evidence type="ECO:0000313" key="2">
    <source>
        <dbReference type="Proteomes" id="UP000580250"/>
    </source>
</evidence>
<dbReference type="InterPro" id="IPR036872">
    <property type="entry name" value="CH_dom_sf"/>
</dbReference>
<dbReference type="Gene3D" id="1.20.58.60">
    <property type="match status" value="1"/>
</dbReference>
<dbReference type="OrthoDB" id="5865767at2759"/>
<name>A0A6V7XWE0_MELEN</name>
<protein>
    <submittedName>
        <fullName evidence="1">Uncharacterized protein</fullName>
    </submittedName>
</protein>
<dbReference type="SUPFAM" id="SSF47576">
    <property type="entry name" value="Calponin-homology domain, CH-domain"/>
    <property type="match status" value="1"/>
</dbReference>
<dbReference type="AlphaFoldDB" id="A0A6V7XWE0"/>
<dbReference type="Proteomes" id="UP000580250">
    <property type="component" value="Unassembled WGS sequence"/>
</dbReference>
<sequence>MAFDVAERKLDIARLLDAEDVNVSCPDEKSIITYVSLFYHCFAKEKSELTGARRVAKVVGELVQLDSLQEDYEQLAADLLCWIHQKINELADRHFPNLLISLRELLATFSCFRKEEKPPKYKEKGELEALFFAIQTKRNAGRRKSYIPPEGLGLHDLESAWTELEKAEHARQGALINELQRQERLELRAQLFHKKADVRDAWLREMYFY</sequence>
<gene>
    <name evidence="1" type="ORF">MENT_LOCUS57361</name>
</gene>